<sequence length="290" mass="31448">MTYRTVANILPAHPLQMGVLTVYQPLPTQRVDQIDPFLLLHHFGPVEVKAGGRDPLDVGPHPHRGFEPVTFLYQGGIRHRDSRDNTGHLRAGDVQWMTAGRGIIHSERGSREFMEAGGTLEGIQLWVNLSPEHKMVQPRYQDLKADTIPRVDLGDGASLRIVAGNFGGLAGAAQTHGAVLAWQLSLPPGVSIDLPVPEAYNLAAYLLDGGVAGSSGFENPARTLLHYLNDGTGIHLTNTAQTPARVLVLGGEPIGAPVVSHGPFVMNDQTQIMEAMRDYKMGKMGFYVEE</sequence>
<dbReference type="Pfam" id="PF02678">
    <property type="entry name" value="Pirin"/>
    <property type="match status" value="1"/>
</dbReference>
<dbReference type="GO" id="GO:0046872">
    <property type="term" value="F:metal ion binding"/>
    <property type="evidence" value="ECO:0007669"/>
    <property type="project" value="UniProtKB-KW"/>
</dbReference>
<dbReference type="Pfam" id="PF05726">
    <property type="entry name" value="Pirin_C"/>
    <property type="match status" value="1"/>
</dbReference>
<evidence type="ECO:0000313" key="7">
    <source>
        <dbReference type="Proteomes" id="UP000226437"/>
    </source>
</evidence>
<dbReference type="AlphaFoldDB" id="A0A2G0CD94"/>
<evidence type="ECO:0000259" key="4">
    <source>
        <dbReference type="Pfam" id="PF02678"/>
    </source>
</evidence>
<proteinExistence type="inferred from homology"/>
<comment type="caution">
    <text evidence="6">The sequence shown here is derived from an EMBL/GenBank/DDBJ whole genome shotgun (WGS) entry which is preliminary data.</text>
</comment>
<reference evidence="6 7" key="1">
    <citation type="submission" date="2017-10" db="EMBL/GenBank/DDBJ databases">
        <title>The draft genome sequence of Lewinella marina KCTC 32374.</title>
        <authorList>
            <person name="Wang K."/>
        </authorList>
    </citation>
    <scope>NUCLEOTIDE SEQUENCE [LARGE SCALE GENOMIC DNA]</scope>
    <source>
        <strain evidence="6 7">MKG-38</strain>
    </source>
</reference>
<keyword evidence="2" id="KW-0479">Metal-binding</keyword>
<name>A0A2G0CD94_9BACT</name>
<feature type="binding site" evidence="2">
    <location>
        <position position="107"/>
    </location>
    <ligand>
        <name>Fe cation</name>
        <dbReference type="ChEBI" id="CHEBI:24875"/>
    </ligand>
</feature>
<protein>
    <submittedName>
        <fullName evidence="6">Pirin</fullName>
    </submittedName>
</protein>
<evidence type="ECO:0000256" key="3">
    <source>
        <dbReference type="RuleBase" id="RU003457"/>
    </source>
</evidence>
<dbReference type="InterPro" id="IPR012093">
    <property type="entry name" value="Pirin"/>
</dbReference>
<dbReference type="RefSeq" id="WP_099107174.1">
    <property type="nucleotide sequence ID" value="NZ_JAATJF010000003.1"/>
</dbReference>
<feature type="domain" description="Pirin C-terminal" evidence="5">
    <location>
        <begin position="182"/>
        <end position="285"/>
    </location>
</feature>
<dbReference type="PANTHER" id="PTHR13903">
    <property type="entry name" value="PIRIN-RELATED"/>
    <property type="match status" value="1"/>
</dbReference>
<dbReference type="Gene3D" id="2.60.120.10">
    <property type="entry name" value="Jelly Rolls"/>
    <property type="match status" value="2"/>
</dbReference>
<dbReference type="InterPro" id="IPR003829">
    <property type="entry name" value="Pirin_N_dom"/>
</dbReference>
<accession>A0A2G0CD94</accession>
<dbReference type="PANTHER" id="PTHR13903:SF8">
    <property type="entry name" value="PIRIN"/>
    <property type="match status" value="1"/>
</dbReference>
<comment type="cofactor">
    <cofactor evidence="2">
        <name>Fe cation</name>
        <dbReference type="ChEBI" id="CHEBI:24875"/>
    </cofactor>
    <text evidence="2">Binds 1 Fe cation per subunit.</text>
</comment>
<evidence type="ECO:0000259" key="5">
    <source>
        <dbReference type="Pfam" id="PF05726"/>
    </source>
</evidence>
<dbReference type="InterPro" id="IPR014710">
    <property type="entry name" value="RmlC-like_jellyroll"/>
</dbReference>
<keyword evidence="7" id="KW-1185">Reference proteome</keyword>
<feature type="binding site" evidence="2">
    <location>
        <position position="61"/>
    </location>
    <ligand>
        <name>Fe cation</name>
        <dbReference type="ChEBI" id="CHEBI:24875"/>
    </ligand>
</feature>
<dbReference type="InterPro" id="IPR011051">
    <property type="entry name" value="RmlC_Cupin_sf"/>
</dbReference>
<evidence type="ECO:0000256" key="1">
    <source>
        <dbReference type="ARBA" id="ARBA00008416"/>
    </source>
</evidence>
<feature type="domain" description="Pirin N-terminal" evidence="4">
    <location>
        <begin position="24"/>
        <end position="127"/>
    </location>
</feature>
<evidence type="ECO:0000256" key="2">
    <source>
        <dbReference type="PIRSR" id="PIRSR006232-1"/>
    </source>
</evidence>
<dbReference type="CDD" id="cd02909">
    <property type="entry name" value="cupin_pirin_N"/>
    <property type="match status" value="1"/>
</dbReference>
<feature type="binding site" evidence="2">
    <location>
        <position position="63"/>
    </location>
    <ligand>
        <name>Fe cation</name>
        <dbReference type="ChEBI" id="CHEBI:24875"/>
    </ligand>
</feature>
<dbReference type="CDD" id="cd02247">
    <property type="entry name" value="cupin_pirin_C"/>
    <property type="match status" value="1"/>
</dbReference>
<dbReference type="InterPro" id="IPR008778">
    <property type="entry name" value="Pirin_C_dom"/>
</dbReference>
<evidence type="ECO:0000313" key="6">
    <source>
        <dbReference type="EMBL" id="PHK97900.1"/>
    </source>
</evidence>
<gene>
    <name evidence="6" type="ORF">CGL56_13890</name>
</gene>
<organism evidence="6 7">
    <name type="scientific">Neolewinella marina</name>
    <dbReference type="NCBI Taxonomy" id="438751"/>
    <lineage>
        <taxon>Bacteria</taxon>
        <taxon>Pseudomonadati</taxon>
        <taxon>Bacteroidota</taxon>
        <taxon>Saprospiria</taxon>
        <taxon>Saprospirales</taxon>
        <taxon>Lewinellaceae</taxon>
        <taxon>Neolewinella</taxon>
    </lineage>
</organism>
<dbReference type="EMBL" id="PDLO01000006">
    <property type="protein sequence ID" value="PHK97900.1"/>
    <property type="molecule type" value="Genomic_DNA"/>
</dbReference>
<dbReference type="OrthoDB" id="321327at2"/>
<feature type="binding site" evidence="2">
    <location>
        <position position="105"/>
    </location>
    <ligand>
        <name>Fe cation</name>
        <dbReference type="ChEBI" id="CHEBI:24875"/>
    </ligand>
</feature>
<keyword evidence="2" id="KW-0408">Iron</keyword>
<comment type="similarity">
    <text evidence="1 3">Belongs to the pirin family.</text>
</comment>
<dbReference type="PIRSF" id="PIRSF006232">
    <property type="entry name" value="Pirin"/>
    <property type="match status" value="1"/>
</dbReference>
<dbReference type="SUPFAM" id="SSF51182">
    <property type="entry name" value="RmlC-like cupins"/>
    <property type="match status" value="1"/>
</dbReference>
<dbReference type="Proteomes" id="UP000226437">
    <property type="component" value="Unassembled WGS sequence"/>
</dbReference>